<dbReference type="AlphaFoldDB" id="A0AAV4Q6R7"/>
<dbReference type="GO" id="GO:0090729">
    <property type="term" value="F:toxin activity"/>
    <property type="evidence" value="ECO:0007669"/>
    <property type="project" value="UniProtKB-KW"/>
</dbReference>
<gene>
    <name evidence="6" type="primary">AVEN_229372_1</name>
    <name evidence="6" type="ORF">CEXT_21381</name>
</gene>
<feature type="chain" id="PRO_5043528665" description="WAP domain-containing protein" evidence="5">
    <location>
        <begin position="19"/>
        <end position="466"/>
    </location>
</feature>
<proteinExistence type="predicted"/>
<evidence type="ECO:0000256" key="1">
    <source>
        <dbReference type="ARBA" id="ARBA00002878"/>
    </source>
</evidence>
<feature type="signal peptide" evidence="5">
    <location>
        <begin position="1"/>
        <end position="18"/>
    </location>
</feature>
<dbReference type="InterPro" id="IPR036645">
    <property type="entry name" value="Elafin-like_sf"/>
</dbReference>
<dbReference type="Proteomes" id="UP001054945">
    <property type="component" value="Unassembled WGS sequence"/>
</dbReference>
<comment type="caution">
    <text evidence="6">The sequence shown here is derived from an EMBL/GenBank/DDBJ whole genome shotgun (WGS) entry which is preliminary data.</text>
</comment>
<reference evidence="6 7" key="1">
    <citation type="submission" date="2021-06" db="EMBL/GenBank/DDBJ databases">
        <title>Caerostris extrusa draft genome.</title>
        <authorList>
            <person name="Kono N."/>
            <person name="Arakawa K."/>
        </authorList>
    </citation>
    <scope>NUCLEOTIDE SEQUENCE [LARGE SCALE GENOMIC DNA]</scope>
</reference>
<evidence type="ECO:0000256" key="4">
    <source>
        <dbReference type="SAM" id="MobiDB-lite"/>
    </source>
</evidence>
<dbReference type="EMBL" id="BPLR01005750">
    <property type="protein sequence ID" value="GIY04780.1"/>
    <property type="molecule type" value="Genomic_DNA"/>
</dbReference>
<accession>A0AAV4Q6R7</accession>
<evidence type="ECO:0008006" key="8">
    <source>
        <dbReference type="Google" id="ProtNLM"/>
    </source>
</evidence>
<keyword evidence="2" id="KW-0800">Toxin</keyword>
<dbReference type="SUPFAM" id="SSF57256">
    <property type="entry name" value="Elafin-like"/>
    <property type="match status" value="1"/>
</dbReference>
<evidence type="ECO:0000256" key="2">
    <source>
        <dbReference type="ARBA" id="ARBA00022656"/>
    </source>
</evidence>
<protein>
    <recommendedName>
        <fullName evidence="8">WAP domain-containing protein</fullName>
    </recommendedName>
</protein>
<sequence>MEIVLLVFIFLCAGRCNAGVVSRHFKQNELTDLHQISKDIEEDITEISSVDSQSEILNDTLLNAENDTISDPLVSIDKNITGFIPNCLPGDIGNIEGNATCKLELEKESTIIGNENLDNKTELETESTILVNENHDVKLNLEKESTTLVDGNFSDKQDPEKDLEILDIFNGEQNSTMLPTNASNRSIEDIETLHLDQNDNSNLENTSHNNDSINHNESPMENSELKSNSVPFATQTNTSDLQNGSEDLTKNIKTNGETSETEQLNNFENPVDATDSILFGFGTLINSEITKNAARALEAINFSDLLTNHLIEENEIHNFLTTFTPEPDTSISEHFEKENEGMNATEIETLGSLNVTETRPFDKLNISEVLTVIEPKNVSGHEENHRTGDAFQSENGTSATIIISDTSNISRSEIDVAGLCPPPGWCIFWFWSQDTCAENNHCLGSRICCRIRCSKTCIDLKTLQKH</sequence>
<organism evidence="6 7">
    <name type="scientific">Caerostris extrusa</name>
    <name type="common">Bark spider</name>
    <name type="synonym">Caerostris bankana</name>
    <dbReference type="NCBI Taxonomy" id="172846"/>
    <lineage>
        <taxon>Eukaryota</taxon>
        <taxon>Metazoa</taxon>
        <taxon>Ecdysozoa</taxon>
        <taxon>Arthropoda</taxon>
        <taxon>Chelicerata</taxon>
        <taxon>Arachnida</taxon>
        <taxon>Araneae</taxon>
        <taxon>Araneomorphae</taxon>
        <taxon>Entelegynae</taxon>
        <taxon>Araneoidea</taxon>
        <taxon>Araneidae</taxon>
        <taxon>Caerostris</taxon>
    </lineage>
</organism>
<evidence type="ECO:0000256" key="5">
    <source>
        <dbReference type="SAM" id="SignalP"/>
    </source>
</evidence>
<keyword evidence="3 5" id="KW-0732">Signal</keyword>
<feature type="region of interest" description="Disordered" evidence="4">
    <location>
        <begin position="198"/>
        <end position="227"/>
    </location>
</feature>
<name>A0AAV4Q6R7_CAEEX</name>
<evidence type="ECO:0000313" key="7">
    <source>
        <dbReference type="Proteomes" id="UP001054945"/>
    </source>
</evidence>
<evidence type="ECO:0000313" key="6">
    <source>
        <dbReference type="EMBL" id="GIY04780.1"/>
    </source>
</evidence>
<evidence type="ECO:0000256" key="3">
    <source>
        <dbReference type="ARBA" id="ARBA00022729"/>
    </source>
</evidence>
<keyword evidence="7" id="KW-1185">Reference proteome</keyword>
<comment type="function">
    <text evidence="1">Has antibacterial activity.</text>
</comment>